<sequence>MLGVLKEFWSKKTQDRLIKKLYEEYVVPINALESDIARLSDAELRAKTDQFRERLQAGETLDDLLREAFAVVREAAKRVVGMRHFDVQIMGAVVLHQGKIAEMQTGEGKTLVATMPAYLNALTGRGVHIVTVNDYLAKRDRFWMGPIYEFLGLSVGLIQHDSSREERKKAYSCDITYGTNTEFGFDYLRDNMAVRREDIVQRELHYAIIDEVDSILIDEARTPLIISGPAEESTEIYYKIDRVVRRLRQGEHFDIEEKTKAVWLTEEGVREVEKLLHVDNLYEDTGKGTLEHLVRQALRAHHLYRKDVDYVVKNGEVIIVDEFTGRLMHGRRYSDGLHQAIEAKEKLQVKEENQTLASISYQNYFRMYEKICGMTGTAKTEEEEFIFTYGMPVVVIPTNKPLRRTNLQDVIYRTEEEKFEAVVEEIEKLHRQGRPVLVGTVSIEKSERLSRMLHKKGIPHQVLNAKNHEKEAEIIAQAGQRGAVTISTNMAGRGTDIVLGEGVAELGGLHVIGTERHESRRIDNQLRGRAGRQGDPGSSQFFLSLEDDLLRLFGSERIANIMDRFGVERGVPIEHPLVTRMIESAQKKVESYHFGLRKTLLRYDDIMNKQREVIYSQRRMVLFADSVRPFVLQMMEEVVEEILGAYADEKLYPEEWDWEGLDRRLYYLFGWSLRIAEAERPSFDRDKLRELILEKLKTTYQEKVQSVGEDVFREIERYVLLRVVDTHWKDHLHNMDHLREGIGLRAVGQRDPFVEYQLEAFDMFQDMIARIREDTLRYLLRIRVVDKTGGSQSSQVAKASALRSSSQGKEVKSGVSSRITSATSAFPKEGRKKVGRNDPCPCGSGLKYKYCCGKK</sequence>
<dbReference type="InterPro" id="IPR020937">
    <property type="entry name" value="SecA_CS"/>
</dbReference>
<keyword evidence="5 15" id="KW-1003">Cell membrane</keyword>
<feature type="binding site" evidence="15">
    <location>
        <position position="496"/>
    </location>
    <ligand>
        <name>ATP</name>
        <dbReference type="ChEBI" id="CHEBI:30616"/>
    </ligand>
</feature>
<accession>A0ABZ2YBU0</accession>
<dbReference type="NCBIfam" id="TIGR00963">
    <property type="entry name" value="secA"/>
    <property type="match status" value="1"/>
</dbReference>
<dbReference type="PROSITE" id="PS51192">
    <property type="entry name" value="HELICASE_ATP_BIND_1"/>
    <property type="match status" value="1"/>
</dbReference>
<evidence type="ECO:0000256" key="16">
    <source>
        <dbReference type="RuleBase" id="RU003874"/>
    </source>
</evidence>
<evidence type="ECO:0000256" key="13">
    <source>
        <dbReference type="ARBA" id="ARBA00023010"/>
    </source>
</evidence>
<comment type="similarity">
    <text evidence="3 15 16">Belongs to the SecA family.</text>
</comment>
<dbReference type="PROSITE" id="PS51194">
    <property type="entry name" value="HELICASE_CTER"/>
    <property type="match status" value="1"/>
</dbReference>
<dbReference type="Gene3D" id="3.90.1440.10">
    <property type="entry name" value="SecA, preprotein cross-linking domain"/>
    <property type="match status" value="1"/>
</dbReference>
<dbReference type="Gene3D" id="1.10.3060.10">
    <property type="entry name" value="Helical scaffold and wing domains of SecA"/>
    <property type="match status" value="1"/>
</dbReference>
<dbReference type="PROSITE" id="PS01312">
    <property type="entry name" value="SECA"/>
    <property type="match status" value="1"/>
</dbReference>
<evidence type="ECO:0000256" key="9">
    <source>
        <dbReference type="ARBA" id="ARBA00022833"/>
    </source>
</evidence>
<dbReference type="InterPro" id="IPR000185">
    <property type="entry name" value="SecA"/>
</dbReference>
<evidence type="ECO:0000259" key="20">
    <source>
        <dbReference type="PROSITE" id="PS51196"/>
    </source>
</evidence>
<dbReference type="PRINTS" id="PR00906">
    <property type="entry name" value="SECA"/>
</dbReference>
<dbReference type="Pfam" id="PF07517">
    <property type="entry name" value="SecA_DEAD"/>
    <property type="match status" value="1"/>
</dbReference>
<dbReference type="InterPro" id="IPR036670">
    <property type="entry name" value="SecA_X-link_sf"/>
</dbReference>
<keyword evidence="22" id="KW-1185">Reference proteome</keyword>
<evidence type="ECO:0000256" key="11">
    <source>
        <dbReference type="ARBA" id="ARBA00022927"/>
    </source>
</evidence>
<keyword evidence="7" id="KW-0479">Metal-binding</keyword>
<dbReference type="Pfam" id="PF01043">
    <property type="entry name" value="SecA_PP_bind"/>
    <property type="match status" value="1"/>
</dbReference>
<keyword evidence="12 15" id="KW-1278">Translocase</keyword>
<organism evidence="21 22">
    <name type="scientific">Thermatribacter velox</name>
    <dbReference type="NCBI Taxonomy" id="3039681"/>
    <lineage>
        <taxon>Bacteria</taxon>
        <taxon>Pseudomonadati</taxon>
        <taxon>Atribacterota</taxon>
        <taxon>Atribacteria</taxon>
        <taxon>Atribacterales</taxon>
        <taxon>Thermatribacteraceae</taxon>
        <taxon>Thermatribacter</taxon>
    </lineage>
</organism>
<dbReference type="PROSITE" id="PS51196">
    <property type="entry name" value="SECA_MOTOR_DEAD"/>
    <property type="match status" value="1"/>
</dbReference>
<feature type="domain" description="Helicase ATP-binding" evidence="18">
    <location>
        <begin position="90"/>
        <end position="248"/>
    </location>
</feature>
<evidence type="ECO:0000313" key="22">
    <source>
        <dbReference type="Proteomes" id="UP001461341"/>
    </source>
</evidence>
<comment type="catalytic activity">
    <reaction evidence="15">
        <text>ATP + H2O + cellular proteinSide 1 = ADP + phosphate + cellular proteinSide 2.</text>
        <dbReference type="EC" id="7.4.2.8"/>
    </reaction>
</comment>
<dbReference type="SMART" id="SM00957">
    <property type="entry name" value="SecA_DEAD"/>
    <property type="match status" value="1"/>
</dbReference>
<dbReference type="Pfam" id="PF21090">
    <property type="entry name" value="P-loop_SecA"/>
    <property type="match status" value="2"/>
</dbReference>
<evidence type="ECO:0000256" key="6">
    <source>
        <dbReference type="ARBA" id="ARBA00022490"/>
    </source>
</evidence>
<comment type="subunit">
    <text evidence="15">Monomer and homodimer. Part of the essential Sec protein translocation apparatus which comprises SecA, SecYEG and auxiliary proteins SecDF. Other proteins may also be involved.</text>
</comment>
<dbReference type="InterPro" id="IPR044722">
    <property type="entry name" value="SecA_SF2_C"/>
</dbReference>
<evidence type="ECO:0000256" key="3">
    <source>
        <dbReference type="ARBA" id="ARBA00007650"/>
    </source>
</evidence>
<dbReference type="SUPFAM" id="SSF81767">
    <property type="entry name" value="Pre-protein crosslinking domain of SecA"/>
    <property type="match status" value="1"/>
</dbReference>
<keyword evidence="10 15" id="KW-0067">ATP-binding</keyword>
<comment type="function">
    <text evidence="15">Part of the Sec protein translocase complex. Interacts with the SecYEG preprotein conducting channel. Has a central role in coupling the hydrolysis of ATP to the transfer of proteins into and across the cell membrane, serving as an ATP-driven molecular motor driving the stepwise translocation of polypeptide chains across the membrane.</text>
</comment>
<dbReference type="InterPro" id="IPR027417">
    <property type="entry name" value="P-loop_NTPase"/>
</dbReference>
<dbReference type="EC" id="7.4.2.8" evidence="15"/>
<evidence type="ECO:0000256" key="1">
    <source>
        <dbReference type="ARBA" id="ARBA00001947"/>
    </source>
</evidence>
<keyword evidence="13 15" id="KW-0811">Translocation</keyword>
<evidence type="ECO:0000256" key="5">
    <source>
        <dbReference type="ARBA" id="ARBA00022475"/>
    </source>
</evidence>
<reference evidence="21 22" key="1">
    <citation type="submission" date="2023-03" db="EMBL/GenBank/DDBJ databases">
        <title>Novel Species.</title>
        <authorList>
            <person name="Ma S."/>
        </authorList>
    </citation>
    <scope>NUCLEOTIDE SEQUENCE [LARGE SCALE GENOMIC DNA]</scope>
    <source>
        <strain evidence="21 22">B11</strain>
    </source>
</reference>
<dbReference type="Pfam" id="PF07516">
    <property type="entry name" value="SecA_SW"/>
    <property type="match status" value="1"/>
</dbReference>
<evidence type="ECO:0000256" key="12">
    <source>
        <dbReference type="ARBA" id="ARBA00022967"/>
    </source>
</evidence>
<evidence type="ECO:0000259" key="19">
    <source>
        <dbReference type="PROSITE" id="PS51194"/>
    </source>
</evidence>
<proteinExistence type="inferred from homology"/>
<gene>
    <name evidence="15 21" type="primary">secA</name>
    <name evidence="21" type="ORF">QBE54_01655</name>
</gene>
<comment type="subcellular location">
    <subcellularLocation>
        <location evidence="15">Cell membrane</location>
        <topology evidence="15">Peripheral membrane protein</topology>
        <orientation evidence="15">Cytoplasmic side</orientation>
    </subcellularLocation>
    <subcellularLocation>
        <location evidence="15">Cytoplasm</location>
    </subcellularLocation>
    <subcellularLocation>
        <location evidence="2">Membrane</location>
        <topology evidence="2">Peripheral membrane protein</topology>
    </subcellularLocation>
    <text evidence="15">Distribution is 50-50.</text>
</comment>
<dbReference type="InterPro" id="IPR036266">
    <property type="entry name" value="SecA_Wing/Scaffold_sf"/>
</dbReference>
<name>A0ABZ2YBU0_9BACT</name>
<dbReference type="Pfam" id="PF02810">
    <property type="entry name" value="SEC-C"/>
    <property type="match status" value="1"/>
</dbReference>
<feature type="region of interest" description="Disordered" evidence="17">
    <location>
        <begin position="795"/>
        <end position="844"/>
    </location>
</feature>
<evidence type="ECO:0000256" key="7">
    <source>
        <dbReference type="ARBA" id="ARBA00022723"/>
    </source>
</evidence>
<dbReference type="PANTHER" id="PTHR30612">
    <property type="entry name" value="SECA INNER MEMBRANE COMPONENT OF SEC PROTEIN SECRETION SYSTEM"/>
    <property type="match status" value="1"/>
</dbReference>
<dbReference type="RefSeq" id="WP_369018629.1">
    <property type="nucleotide sequence ID" value="NZ_CP121689.1"/>
</dbReference>
<evidence type="ECO:0000259" key="18">
    <source>
        <dbReference type="PROSITE" id="PS51192"/>
    </source>
</evidence>
<evidence type="ECO:0000256" key="15">
    <source>
        <dbReference type="HAMAP-Rule" id="MF_01382"/>
    </source>
</evidence>
<protein>
    <recommendedName>
        <fullName evidence="15 16">Protein translocase subunit SecA</fullName>
        <ecNumber evidence="15">7.4.2.8</ecNumber>
    </recommendedName>
</protein>
<dbReference type="InterPro" id="IPR011116">
    <property type="entry name" value="SecA_Wing/Scaffold"/>
</dbReference>
<dbReference type="NCBIfam" id="NF006630">
    <property type="entry name" value="PRK09200.1"/>
    <property type="match status" value="1"/>
</dbReference>
<dbReference type="Proteomes" id="UP001461341">
    <property type="component" value="Chromosome"/>
</dbReference>
<dbReference type="PANTHER" id="PTHR30612:SF0">
    <property type="entry name" value="CHLOROPLAST PROTEIN-TRANSPORTING ATPASE"/>
    <property type="match status" value="1"/>
</dbReference>
<keyword evidence="6 15" id="KW-0963">Cytoplasm</keyword>
<dbReference type="NCBIfam" id="NF009538">
    <property type="entry name" value="PRK12904.1"/>
    <property type="match status" value="1"/>
</dbReference>
<dbReference type="CDD" id="cd18803">
    <property type="entry name" value="SF2_C_secA"/>
    <property type="match status" value="1"/>
</dbReference>
<dbReference type="SMART" id="SM00958">
    <property type="entry name" value="SecA_PP_bind"/>
    <property type="match status" value="1"/>
</dbReference>
<dbReference type="InterPro" id="IPR011130">
    <property type="entry name" value="SecA_preprotein_X-link_dom"/>
</dbReference>
<evidence type="ECO:0000256" key="4">
    <source>
        <dbReference type="ARBA" id="ARBA00022448"/>
    </source>
</evidence>
<keyword evidence="8 15" id="KW-0547">Nucleotide-binding</keyword>
<dbReference type="EMBL" id="CP121689">
    <property type="protein sequence ID" value="WZL76464.1"/>
    <property type="molecule type" value="Genomic_DNA"/>
</dbReference>
<dbReference type="InterPro" id="IPR004027">
    <property type="entry name" value="SEC_C_motif"/>
</dbReference>
<feature type="binding site" evidence="15">
    <location>
        <position position="88"/>
    </location>
    <ligand>
        <name>ATP</name>
        <dbReference type="ChEBI" id="CHEBI:30616"/>
    </ligand>
</feature>
<dbReference type="InterPro" id="IPR001650">
    <property type="entry name" value="Helicase_C-like"/>
</dbReference>
<evidence type="ECO:0000256" key="10">
    <source>
        <dbReference type="ARBA" id="ARBA00022840"/>
    </source>
</evidence>
<dbReference type="InterPro" id="IPR011115">
    <property type="entry name" value="SecA_DEAD"/>
</dbReference>
<feature type="binding site" evidence="15">
    <location>
        <begin position="106"/>
        <end position="110"/>
    </location>
    <ligand>
        <name>ATP</name>
        <dbReference type="ChEBI" id="CHEBI:30616"/>
    </ligand>
</feature>
<feature type="compositionally biased region" description="Polar residues" evidence="17">
    <location>
        <begin position="795"/>
        <end position="824"/>
    </location>
</feature>
<dbReference type="InterPro" id="IPR014001">
    <property type="entry name" value="Helicase_ATP-bd"/>
</dbReference>
<dbReference type="Gene3D" id="3.40.50.300">
    <property type="entry name" value="P-loop containing nucleotide triphosphate hydrolases"/>
    <property type="match status" value="3"/>
</dbReference>
<dbReference type="HAMAP" id="MF_01382">
    <property type="entry name" value="SecA"/>
    <property type="match status" value="1"/>
</dbReference>
<dbReference type="InterPro" id="IPR014018">
    <property type="entry name" value="SecA_motor_DEAD"/>
</dbReference>
<feature type="domain" description="SecA family profile" evidence="20">
    <location>
        <begin position="4"/>
        <end position="574"/>
    </location>
</feature>
<feature type="domain" description="Helicase C-terminal" evidence="19">
    <location>
        <begin position="406"/>
        <end position="585"/>
    </location>
</feature>
<keyword evidence="14 15" id="KW-0472">Membrane</keyword>
<evidence type="ECO:0000256" key="17">
    <source>
        <dbReference type="SAM" id="MobiDB-lite"/>
    </source>
</evidence>
<evidence type="ECO:0000256" key="8">
    <source>
        <dbReference type="ARBA" id="ARBA00022741"/>
    </source>
</evidence>
<evidence type="ECO:0000256" key="14">
    <source>
        <dbReference type="ARBA" id="ARBA00023136"/>
    </source>
</evidence>
<evidence type="ECO:0000313" key="21">
    <source>
        <dbReference type="EMBL" id="WZL76464.1"/>
    </source>
</evidence>
<keyword evidence="9" id="KW-0862">Zinc</keyword>
<dbReference type="SUPFAM" id="SSF81886">
    <property type="entry name" value="Helical scaffold and wing domains of SecA"/>
    <property type="match status" value="1"/>
</dbReference>
<comment type="cofactor">
    <cofactor evidence="1">
        <name>Zn(2+)</name>
        <dbReference type="ChEBI" id="CHEBI:29105"/>
    </cofactor>
</comment>
<dbReference type="CDD" id="cd17928">
    <property type="entry name" value="DEXDc_SecA"/>
    <property type="match status" value="1"/>
</dbReference>
<evidence type="ECO:0000256" key="2">
    <source>
        <dbReference type="ARBA" id="ARBA00004170"/>
    </source>
</evidence>
<keyword evidence="11 15" id="KW-0653">Protein transport</keyword>
<dbReference type="SUPFAM" id="SSF52540">
    <property type="entry name" value="P-loop containing nucleoside triphosphate hydrolases"/>
    <property type="match status" value="2"/>
</dbReference>
<keyword evidence="4 15" id="KW-0813">Transport</keyword>